<feature type="compositionally biased region" description="Basic and acidic residues" evidence="1">
    <location>
        <begin position="518"/>
        <end position="527"/>
    </location>
</feature>
<dbReference type="PANTHER" id="PTHR33408:SF2">
    <property type="entry name" value="TRANSPOSASE DDE DOMAIN-CONTAINING PROTEIN"/>
    <property type="match status" value="1"/>
</dbReference>
<proteinExistence type="predicted"/>
<dbReference type="EMBL" id="JAJDKZ010000075">
    <property type="protein sequence ID" value="MCB8611500.1"/>
    <property type="molecule type" value="Genomic_DNA"/>
</dbReference>
<comment type="caution">
    <text evidence="4">The sequence shown here is derived from an EMBL/GenBank/DDBJ whole genome shotgun (WGS) entry which is preliminary data.</text>
</comment>
<dbReference type="InterPro" id="IPR025668">
    <property type="entry name" value="Tnp_DDE_dom"/>
</dbReference>
<feature type="compositionally biased region" description="Basic residues" evidence="1">
    <location>
        <begin position="501"/>
        <end position="517"/>
    </location>
</feature>
<accession>A0AAW4VWP5</accession>
<evidence type="ECO:0000259" key="2">
    <source>
        <dbReference type="Pfam" id="PF05598"/>
    </source>
</evidence>
<evidence type="ECO:0000256" key="1">
    <source>
        <dbReference type="SAM" id="MobiDB-lite"/>
    </source>
</evidence>
<dbReference type="Pfam" id="PF13751">
    <property type="entry name" value="DDE_Tnp_1_6"/>
    <property type="match status" value="1"/>
</dbReference>
<feature type="region of interest" description="Disordered" evidence="1">
    <location>
        <begin position="494"/>
        <end position="527"/>
    </location>
</feature>
<dbReference type="Proteomes" id="UP001198439">
    <property type="component" value="Unassembled WGS sequence"/>
</dbReference>
<evidence type="ECO:0000313" key="5">
    <source>
        <dbReference type="Proteomes" id="UP001198439"/>
    </source>
</evidence>
<feature type="domain" description="Transposase InsH N-terminal" evidence="2">
    <location>
        <begin position="17"/>
        <end position="88"/>
    </location>
</feature>
<dbReference type="PANTHER" id="PTHR33408">
    <property type="entry name" value="TRANSPOSASE"/>
    <property type="match status" value="1"/>
</dbReference>
<dbReference type="InterPro" id="IPR008490">
    <property type="entry name" value="Transposase_InsH_N"/>
</dbReference>
<evidence type="ECO:0000259" key="3">
    <source>
        <dbReference type="Pfam" id="PF13751"/>
    </source>
</evidence>
<gene>
    <name evidence="4" type="ORF">LJD69_12965</name>
</gene>
<feature type="domain" description="Transposase DDE" evidence="3">
    <location>
        <begin position="364"/>
        <end position="475"/>
    </location>
</feature>
<reference evidence="4" key="1">
    <citation type="submission" date="2021-10" db="EMBL/GenBank/DDBJ databases">
        <title>Collection of gut derived symbiotic bacterial strains cultured from healthy donors.</title>
        <authorList>
            <person name="Lin H."/>
            <person name="Littmann E."/>
            <person name="Kohout C."/>
            <person name="Pamer E.G."/>
        </authorList>
    </citation>
    <scope>NUCLEOTIDE SEQUENCE</scope>
    <source>
        <strain evidence="4">DFI.4.48</strain>
    </source>
</reference>
<sequence>MEKIDKLFNIFKKSGVFDLIDDVYSKEYHKGGRPLIDRHKLIVLIAYAYAFRHTSLRDMETFCKFDLRAINIMDGAIPSHTSIGKFYNEFIVPNRDSLFSKITDAIRDECNIDFNTAFLDGSKFEADANKYKFVWKPTKYHQKLSDKIRIILSKYELSRNVPETGIIPATTIADKITKFNNLISNIDISDKSNKEIFKDYEFLKSALIKSLEYEEKEKICGPDRNSYYKTDHDATAMCLKRDYYSGLGTNTHAAYNTQIIVCKGLIATYYVSQSRSDLKDLIPALDKFYESYSIYPKYLCADSGYGSLNNYRYLHDHNIGNYVKYFSWEGNISGRNPSQYVLINETAIRCLNGNIGHIIKLDNRHPKKSNSTFFRIDGCNSCDFKDYCKRWMNKKEENFKIFEVVIEFQKYINQSEENLLSPKGIELRVNRSIQVEGTFGMIKQDMPFDRFTRTSLDKVSTEFMMVCLGLNIRKLFKFYDAKSKNKFWIAPNDLQPETKKKPSAKRLSNKVNRKKLKKEADEPNPKG</sequence>
<name>A0AAW4VWP5_9FIRM</name>
<dbReference type="AlphaFoldDB" id="A0AAW4VWP5"/>
<dbReference type="RefSeq" id="WP_227280105.1">
    <property type="nucleotide sequence ID" value="NZ_DBGDQT010000174.1"/>
</dbReference>
<organism evidence="4 5">
    <name type="scientific">Faecalibacillus faecis</name>
    <dbReference type="NCBI Taxonomy" id="1982628"/>
    <lineage>
        <taxon>Bacteria</taxon>
        <taxon>Bacillati</taxon>
        <taxon>Bacillota</taxon>
        <taxon>Erysipelotrichia</taxon>
        <taxon>Erysipelotrichales</taxon>
        <taxon>Coprobacillaceae</taxon>
        <taxon>Faecalibacillus</taxon>
    </lineage>
</organism>
<protein>
    <submittedName>
        <fullName evidence="4">Transposase</fullName>
    </submittedName>
</protein>
<dbReference type="Pfam" id="PF05598">
    <property type="entry name" value="DUF772"/>
    <property type="match status" value="1"/>
</dbReference>
<evidence type="ECO:0000313" key="4">
    <source>
        <dbReference type="EMBL" id="MCB8611500.1"/>
    </source>
</evidence>